<dbReference type="GeneID" id="55809410"/>
<reference evidence="2" key="1">
    <citation type="submission" date="2018-01" db="EMBL/GenBank/DDBJ databases">
        <authorList>
            <person name="van Mierlo J.T."/>
            <person name="Hagens S."/>
            <person name="Witte S."/>
            <person name="Klamert S."/>
            <person name="van de Straat L."/>
        </authorList>
    </citation>
    <scope>NUCLEOTIDE SEQUENCE [LARGE SCALE GENOMIC DNA]</scope>
</reference>
<dbReference type="EMBL" id="MG748547">
    <property type="protein sequence ID" value="AVZ44897.1"/>
    <property type="molecule type" value="Genomic_DNA"/>
</dbReference>
<proteinExistence type="predicted"/>
<evidence type="ECO:0000313" key="1">
    <source>
        <dbReference type="EMBL" id="AVZ44897.1"/>
    </source>
</evidence>
<keyword evidence="2" id="KW-1185">Reference proteome</keyword>
<dbReference type="Proteomes" id="UP000258215">
    <property type="component" value="Segment"/>
</dbReference>
<evidence type="ECO:0000313" key="2">
    <source>
        <dbReference type="Proteomes" id="UP000258215"/>
    </source>
</evidence>
<protein>
    <submittedName>
        <fullName evidence="1">Uncharacterized protein</fullName>
    </submittedName>
</protein>
<accession>A0A2Z3DPC1</accession>
<name>A0A2Z3DPC1_9CAUD</name>
<dbReference type="RefSeq" id="YP_009880162.1">
    <property type="nucleotide sequence ID" value="NC_049433.1"/>
</dbReference>
<sequence>MANVGLARKRRYKMKLPGHIEVYMRLYKEGNAAAKELHELILSYGVKSVTGVKNKKIDGEYVSINGRGLKTNPTYFVGVHLDTGKEVVEIVA</sequence>
<organism evidence="1 2">
    <name type="scientific">Escherichia phage EP75</name>
    <dbReference type="NCBI Taxonomy" id="2070200"/>
    <lineage>
        <taxon>Viruses</taxon>
        <taxon>Duplodnaviria</taxon>
        <taxon>Heunggongvirae</taxon>
        <taxon>Uroviricota</taxon>
        <taxon>Caudoviricetes</taxon>
        <taxon>Pantevenvirales</taxon>
        <taxon>Ackermannviridae</taxon>
        <taxon>Cvivirinae</taxon>
        <taxon>Kuttervirus</taxon>
        <taxon>Kuttervirus EP75</taxon>
    </lineage>
</organism>
<dbReference type="KEGG" id="vg:55809410"/>